<protein>
    <submittedName>
        <fullName evidence="2">Phenylacetate--CoA ligase family protein</fullName>
    </submittedName>
</protein>
<dbReference type="InterPro" id="IPR053158">
    <property type="entry name" value="CapK_Type1_Caps_Biosynth"/>
</dbReference>
<feature type="domain" description="AMP-dependent synthetase/ligase" evidence="1">
    <location>
        <begin position="70"/>
        <end position="273"/>
    </location>
</feature>
<dbReference type="PANTHER" id="PTHR36932">
    <property type="entry name" value="CAPSULAR POLYSACCHARIDE BIOSYNTHESIS PROTEIN"/>
    <property type="match status" value="1"/>
</dbReference>
<dbReference type="InterPro" id="IPR042099">
    <property type="entry name" value="ANL_N_sf"/>
</dbReference>
<sequence length="454" mass="51484">MKSMGLLKALRLTHSARAFTQEQLHHLQQERLMHLVQHARQHSPYFAKRLVSISGPIQLSDLPVTHKKDLMANFDDWLTDRTVSKQDVERFMENPDNIGRKLNGRYLVNTTSGSTGHPAIVLYDKTTMNVVSALAVLRAVAKREDLKAFLKNGKRTAGLFVDGGFYLGNGTVRMNQRRMPWKKDQIIIDVRQDTDSIVRQLNEFQPALLGGYPTALELLLPEQRSGKLAISPVLIMAGGEHLSDELRRELSEAFGCTVQSTYASTEAGAIACECREGRYHLNEDWLIVEAVDAEFRPVADGQQAEQLLITNLFNFTQPFIRYVLTDRAIIHSDPCPCSKKTRWIELEGRTDDILRFSGGQRIAPLALQSVLTKIEAIERFQLIQRNEDSLELRLQAQDPEQAFHEANEKLQGFLRQQGIHVNVTLAKETPQAHPKSGKFKHIYRYPAYPPEPVD</sequence>
<evidence type="ECO:0000259" key="1">
    <source>
        <dbReference type="Pfam" id="PF00501"/>
    </source>
</evidence>
<dbReference type="Pfam" id="PF00501">
    <property type="entry name" value="AMP-binding"/>
    <property type="match status" value="1"/>
</dbReference>
<organism evidence="2 3">
    <name type="scientific">Planococcus wigleyi</name>
    <dbReference type="NCBI Taxonomy" id="2762216"/>
    <lineage>
        <taxon>Bacteria</taxon>
        <taxon>Bacillati</taxon>
        <taxon>Bacillota</taxon>
        <taxon>Bacilli</taxon>
        <taxon>Bacillales</taxon>
        <taxon>Caryophanaceae</taxon>
        <taxon>Planococcus</taxon>
    </lineage>
</organism>
<keyword evidence="2" id="KW-0436">Ligase</keyword>
<dbReference type="GO" id="GO:0016874">
    <property type="term" value="F:ligase activity"/>
    <property type="evidence" value="ECO:0007669"/>
    <property type="project" value="UniProtKB-KW"/>
</dbReference>
<dbReference type="SUPFAM" id="SSF56801">
    <property type="entry name" value="Acetyl-CoA synthetase-like"/>
    <property type="match status" value="1"/>
</dbReference>
<name>A0ABR8WFN1_9BACL</name>
<comment type="caution">
    <text evidence="2">The sequence shown here is derived from an EMBL/GenBank/DDBJ whole genome shotgun (WGS) entry which is preliminary data.</text>
</comment>
<dbReference type="Proteomes" id="UP000658980">
    <property type="component" value="Unassembled WGS sequence"/>
</dbReference>
<evidence type="ECO:0000313" key="3">
    <source>
        <dbReference type="Proteomes" id="UP000658980"/>
    </source>
</evidence>
<dbReference type="InterPro" id="IPR000873">
    <property type="entry name" value="AMP-dep_synth/lig_dom"/>
</dbReference>
<accession>A0ABR8WFN1</accession>
<dbReference type="PANTHER" id="PTHR36932:SF1">
    <property type="entry name" value="CAPSULAR POLYSACCHARIDE BIOSYNTHESIS PROTEIN"/>
    <property type="match status" value="1"/>
</dbReference>
<dbReference type="EMBL" id="JACSPU010000004">
    <property type="protein sequence ID" value="MBD8015501.1"/>
    <property type="molecule type" value="Genomic_DNA"/>
</dbReference>
<dbReference type="Gene3D" id="3.40.50.12780">
    <property type="entry name" value="N-terminal domain of ligase-like"/>
    <property type="match status" value="1"/>
</dbReference>
<reference evidence="2 3" key="1">
    <citation type="submission" date="2020-08" db="EMBL/GenBank/DDBJ databases">
        <title>A Genomic Blueprint of the Chicken Gut Microbiome.</title>
        <authorList>
            <person name="Gilroy R."/>
            <person name="Ravi A."/>
            <person name="Getino M."/>
            <person name="Pursley I."/>
            <person name="Horton D.L."/>
            <person name="Alikhan N.-F."/>
            <person name="Baker D."/>
            <person name="Gharbi K."/>
            <person name="Hall N."/>
            <person name="Watson M."/>
            <person name="Adriaenssens E.M."/>
            <person name="Foster-Nyarko E."/>
            <person name="Jarju S."/>
            <person name="Secka A."/>
            <person name="Antonio M."/>
            <person name="Oren A."/>
            <person name="Chaudhuri R."/>
            <person name="La Ragione R.M."/>
            <person name="Hildebrand F."/>
            <person name="Pallen M.J."/>
        </authorList>
    </citation>
    <scope>NUCLEOTIDE SEQUENCE [LARGE SCALE GENOMIC DNA]</scope>
    <source>
        <strain evidence="2 3">Sa1BUA13</strain>
    </source>
</reference>
<proteinExistence type="predicted"/>
<evidence type="ECO:0000313" key="2">
    <source>
        <dbReference type="EMBL" id="MBD8015501.1"/>
    </source>
</evidence>
<gene>
    <name evidence="2" type="ORF">H9630_11805</name>
</gene>
<keyword evidence="3" id="KW-1185">Reference proteome</keyword>
<dbReference type="RefSeq" id="WP_191715690.1">
    <property type="nucleotide sequence ID" value="NZ_JACSPU010000004.1"/>
</dbReference>